<comment type="subcellular location">
    <subcellularLocation>
        <location evidence="1">Cytoplasm</location>
    </subcellularLocation>
</comment>
<feature type="compositionally biased region" description="Basic and acidic residues" evidence="3">
    <location>
        <begin position="811"/>
        <end position="823"/>
    </location>
</feature>
<feature type="region of interest" description="Disordered" evidence="3">
    <location>
        <begin position="1270"/>
        <end position="1382"/>
    </location>
</feature>
<feature type="compositionally biased region" description="Gly residues" evidence="3">
    <location>
        <begin position="172"/>
        <end position="181"/>
    </location>
</feature>
<dbReference type="Pfam" id="PF10477">
    <property type="entry name" value="EIF4E-T"/>
    <property type="match status" value="3"/>
</dbReference>
<feature type="compositionally biased region" description="Polar residues" evidence="3">
    <location>
        <begin position="824"/>
        <end position="833"/>
    </location>
</feature>
<dbReference type="InterPro" id="IPR018862">
    <property type="entry name" value="eIF4E-T"/>
</dbReference>
<feature type="compositionally biased region" description="Low complexity" evidence="3">
    <location>
        <begin position="1440"/>
        <end position="1455"/>
    </location>
</feature>
<dbReference type="RefSeq" id="XP_029717407.2">
    <property type="nucleotide sequence ID" value="XM_029861547.2"/>
</dbReference>
<feature type="compositionally biased region" description="Basic and acidic residues" evidence="3">
    <location>
        <begin position="206"/>
        <end position="228"/>
    </location>
</feature>
<feature type="compositionally biased region" description="Low complexity" evidence="3">
    <location>
        <begin position="709"/>
        <end position="724"/>
    </location>
</feature>
<evidence type="ECO:0000313" key="4">
    <source>
        <dbReference type="EnsemblMetazoa" id="AALFPA23_024066.P35887"/>
    </source>
</evidence>
<feature type="compositionally biased region" description="Low complexity" evidence="3">
    <location>
        <begin position="625"/>
        <end position="645"/>
    </location>
</feature>
<feature type="compositionally biased region" description="Basic and acidic residues" evidence="3">
    <location>
        <begin position="444"/>
        <end position="470"/>
    </location>
</feature>
<feature type="compositionally biased region" description="Gly residues" evidence="3">
    <location>
        <begin position="189"/>
        <end position="204"/>
    </location>
</feature>
<feature type="region of interest" description="Disordered" evidence="3">
    <location>
        <begin position="1395"/>
        <end position="1432"/>
    </location>
</feature>
<proteinExistence type="predicted"/>
<feature type="compositionally biased region" description="Low complexity" evidence="3">
    <location>
        <begin position="1409"/>
        <end position="1432"/>
    </location>
</feature>
<feature type="compositionally biased region" description="Polar residues" evidence="3">
    <location>
        <begin position="16"/>
        <end position="27"/>
    </location>
</feature>
<feature type="compositionally biased region" description="Low complexity" evidence="3">
    <location>
        <begin position="85"/>
        <end position="102"/>
    </location>
</feature>
<feature type="region of interest" description="Disordered" evidence="3">
    <location>
        <begin position="16"/>
        <end position="108"/>
    </location>
</feature>
<feature type="region of interest" description="Disordered" evidence="3">
    <location>
        <begin position="1440"/>
        <end position="1459"/>
    </location>
</feature>
<evidence type="ECO:0000313" key="5">
    <source>
        <dbReference type="Proteomes" id="UP000069940"/>
    </source>
</evidence>
<feature type="region of interest" description="Disordered" evidence="3">
    <location>
        <begin position="1081"/>
        <end position="1152"/>
    </location>
</feature>
<feature type="compositionally biased region" description="Low complexity" evidence="3">
    <location>
        <begin position="1169"/>
        <end position="1191"/>
    </location>
</feature>
<reference evidence="5" key="1">
    <citation type="journal article" date="2015" name="Proc. Natl. Acad. Sci. U.S.A.">
        <title>Genome sequence of the Asian Tiger mosquito, Aedes albopictus, reveals insights into its biology, genetics, and evolution.</title>
        <authorList>
            <person name="Chen X.G."/>
            <person name="Jiang X."/>
            <person name="Gu J."/>
            <person name="Xu M."/>
            <person name="Wu Y."/>
            <person name="Deng Y."/>
            <person name="Zhang C."/>
            <person name="Bonizzoni M."/>
            <person name="Dermauw W."/>
            <person name="Vontas J."/>
            <person name="Armbruster P."/>
            <person name="Huang X."/>
            <person name="Yang Y."/>
            <person name="Zhang H."/>
            <person name="He W."/>
            <person name="Peng H."/>
            <person name="Liu Y."/>
            <person name="Wu K."/>
            <person name="Chen J."/>
            <person name="Lirakis M."/>
            <person name="Topalis P."/>
            <person name="Van Leeuwen T."/>
            <person name="Hall A.B."/>
            <person name="Jiang X."/>
            <person name="Thorpe C."/>
            <person name="Mueller R.L."/>
            <person name="Sun C."/>
            <person name="Waterhouse R.M."/>
            <person name="Yan G."/>
            <person name="Tu Z.J."/>
            <person name="Fang X."/>
            <person name="James A.A."/>
        </authorList>
    </citation>
    <scope>NUCLEOTIDE SEQUENCE [LARGE SCALE GENOMIC DNA]</scope>
    <source>
        <strain evidence="5">Foshan</strain>
    </source>
</reference>
<feature type="compositionally biased region" description="Gly residues" evidence="3">
    <location>
        <begin position="555"/>
        <end position="565"/>
    </location>
</feature>
<feature type="compositionally biased region" description="Polar residues" evidence="3">
    <location>
        <begin position="608"/>
        <end position="624"/>
    </location>
</feature>
<feature type="compositionally biased region" description="Low complexity" evidence="3">
    <location>
        <begin position="762"/>
        <end position="797"/>
    </location>
</feature>
<feature type="compositionally biased region" description="Basic and acidic residues" evidence="3">
    <location>
        <begin position="311"/>
        <end position="369"/>
    </location>
</feature>
<feature type="region of interest" description="Disordered" evidence="3">
    <location>
        <begin position="705"/>
        <end position="867"/>
    </location>
</feature>
<protein>
    <submittedName>
        <fullName evidence="4">Uncharacterized protein</fullName>
    </submittedName>
</protein>
<evidence type="ECO:0000256" key="1">
    <source>
        <dbReference type="ARBA" id="ARBA00004496"/>
    </source>
</evidence>
<accession>A0ABM2A3F1</accession>
<sequence>MSDAINMDLQSSMLLETLRQTPSIQDNNHLDSGGGSAGGDGNAKSTSSSSLSSSADGGGGGGVGIIHSDGGEKSALEAMDPAILSASAPSGAGSPVSGSSSSEKSNRTRYSINQLLALRNLEPSKQKPIFMVEPKNDKLARMFSILDRTTDRYGKSLSIGKPSDGAYEDENGGGNGSGGNYGRNRAANGPGGGNADGGSGGGGNRMDMRRSGGMELRDPKDRLRKEDGIVLSPQRRSFNMGCQMPAAPSANTSGLNIGGGLLRNERDIIGGRERRIGSGRILSRDVSWDYRPDKDAPESNDYRASANSSYSRERDTRDTRDPRDRNDRDKEFRKDYDRDRERDRDREERFERRPHPNRDFDRNDKDSRNSRMSSRYSSNSYNDSHGGSNYHSNNYNNHYHSSHHDRRRLYSDHRDEEPEWFSEPTCQTDTIELRGFDDPLSEEETTKSDKEDDPKQDLTDAKQLGKETIHRPASSLRQNDKNNNADDGGSDLLTLPGRTGGPPADKANANQQLLTPNAADPNAKSMDRTPGDGASEGGSIGTTKSGLGPTTTALGVGGGISGGNLGQSKINDDDFNFEDFLKLDALPSSLLYPDLPASKESGNVGGSRFSQWFRQDSSAQSQPTQPGSGLNQPPQLQQPKQQQPSSHFNDSRRSSLQDEINNMINDFTSTGLDDHMPDTNSNKYFAPISPAASTSSNSLMELFQRSEKQLQQQQQQHQQQQQQHQQRDREHLPQHQIPPPQQPTHPHGHPLLAHPPNHPGLHHQQQQQQHHQQIQNRNLQQLLGVSSSGNVSNHGPHGPIPPAPSGGQIHSVEELEARFRQSDGDTGNRSTGVGPSIPRLITPSSGGGGSGSVNVGGHSSNEGPPQDVMTFKKLMAQISENQQPHNTQPTPAAHPPHPINMLHHQQQQNELLQKMLHLNQMHHPPAVNDARQAEILKRPEAQALLHGMARGEVSQHNLWQQLTNPATAQPHRELLSSVLSTISTSPRVVSPNILIQPSPGGVPILPPAATVPPAAVAAAAAAVAANSANLLFQHHSKQQMRLSPLPNGGMPQRIPSPRELQYHTQSIMQNALIRKKLEEQRENYRKRQEQQQQQQQQQNRTQPETSVAASSTASASTTSTTTTSASSSAGNLNQQQTGNQPANSIATSAPTTVVPSPSIAAPVVASSIASPAKPTPPLHSHSQHTSSPTPLAFTPTSVLRKMTAEKETEQLSASNSTNAPSHSTISSAPPIERPPLGTGGGHGGQNLLMGLNNPLSQQQQQQQRNLAALIGSHPPLQPPPHSQPQGPPPQIPHHHMGNAHLHGSSLGGPQSAQQSQPNHQQMRASHQPPGMPGGNIPWNLKQPHPGQQMPPMPKPQGRPILKGGNTQQQPPQQQQHPSPMSQMSFASNLEFQQQMQQFQGRSGNPILGSHQPQQQQQQMLQQQQSHNQHQNQMNPHLQQLLQQRQQQQQQQQQQRAIRNQHMQQMPPSFRMGPQQQQQPPQSQGPHPHQGQPPQPGASGIMNYNRDGGLSPTSNQLARWFSPELLAQASAGKLPSLNIGQAMSLEEFERNMQHSSATVHN</sequence>
<dbReference type="Proteomes" id="UP000069940">
    <property type="component" value="Unassembled WGS sequence"/>
</dbReference>
<feature type="region of interest" description="Disordered" evidence="3">
    <location>
        <begin position="594"/>
        <end position="654"/>
    </location>
</feature>
<name>A0ABM2A3F1_AEDAL</name>
<feature type="compositionally biased region" description="Polar residues" evidence="3">
    <location>
        <begin position="1210"/>
        <end position="1227"/>
    </location>
</feature>
<feature type="compositionally biased region" description="Basic and acidic residues" evidence="3">
    <location>
        <begin position="263"/>
        <end position="301"/>
    </location>
</feature>
<feature type="compositionally biased region" description="Low complexity" evidence="3">
    <location>
        <begin position="370"/>
        <end position="399"/>
    </location>
</feature>
<feature type="region of interest" description="Disordered" evidence="3">
    <location>
        <begin position="1465"/>
        <end position="1514"/>
    </location>
</feature>
<feature type="compositionally biased region" description="Low complexity" evidence="3">
    <location>
        <begin position="45"/>
        <end position="55"/>
    </location>
</feature>
<feature type="compositionally biased region" description="Pro residues" evidence="3">
    <location>
        <begin position="1275"/>
        <end position="1291"/>
    </location>
</feature>
<dbReference type="GeneID" id="109403555"/>
<organism evidence="4 5">
    <name type="scientific">Aedes albopictus</name>
    <name type="common">Asian tiger mosquito</name>
    <name type="synonym">Stegomyia albopicta</name>
    <dbReference type="NCBI Taxonomy" id="7160"/>
    <lineage>
        <taxon>Eukaryota</taxon>
        <taxon>Metazoa</taxon>
        <taxon>Ecdysozoa</taxon>
        <taxon>Arthropoda</taxon>
        <taxon>Hexapoda</taxon>
        <taxon>Insecta</taxon>
        <taxon>Pterygota</taxon>
        <taxon>Neoptera</taxon>
        <taxon>Endopterygota</taxon>
        <taxon>Diptera</taxon>
        <taxon>Nematocera</taxon>
        <taxon>Culicoidea</taxon>
        <taxon>Culicidae</taxon>
        <taxon>Culicinae</taxon>
        <taxon>Aedini</taxon>
        <taxon>Aedes</taxon>
        <taxon>Stegomyia</taxon>
    </lineage>
</organism>
<keyword evidence="2" id="KW-0963">Cytoplasm</keyword>
<feature type="compositionally biased region" description="Low complexity" evidence="3">
    <location>
        <begin position="852"/>
        <end position="863"/>
    </location>
</feature>
<feature type="compositionally biased region" description="Low complexity" evidence="3">
    <location>
        <begin position="1367"/>
        <end position="1382"/>
    </location>
</feature>
<evidence type="ECO:0000256" key="2">
    <source>
        <dbReference type="ARBA" id="ARBA00022490"/>
    </source>
</evidence>
<feature type="compositionally biased region" description="Gly residues" evidence="3">
    <location>
        <begin position="32"/>
        <end position="41"/>
    </location>
</feature>
<feature type="compositionally biased region" description="Low complexity" evidence="3">
    <location>
        <begin position="1309"/>
        <end position="1321"/>
    </location>
</feature>
<dbReference type="PANTHER" id="PTHR12269:SF1">
    <property type="entry name" value="EUKARYOTIC TRANSLATION INITIATION FACTOR 4E TRANSPORTER"/>
    <property type="match status" value="1"/>
</dbReference>
<feature type="compositionally biased region" description="Polar residues" evidence="3">
    <location>
        <begin position="1130"/>
        <end position="1151"/>
    </location>
</feature>
<reference evidence="4" key="2">
    <citation type="submission" date="2025-05" db="UniProtKB">
        <authorList>
            <consortium name="EnsemblMetazoa"/>
        </authorList>
    </citation>
    <scope>IDENTIFICATION</scope>
    <source>
        <strain evidence="4">Foshan</strain>
    </source>
</reference>
<dbReference type="EnsemblMetazoa" id="AALFPA23_024066.R35887">
    <property type="protein sequence ID" value="AALFPA23_024066.P35887"/>
    <property type="gene ID" value="AALFPA23_024066"/>
</dbReference>
<feature type="region of interest" description="Disordered" evidence="3">
    <location>
        <begin position="1169"/>
        <end position="1251"/>
    </location>
</feature>
<feature type="compositionally biased region" description="Polar residues" evidence="3">
    <location>
        <begin position="541"/>
        <end position="553"/>
    </location>
</feature>
<evidence type="ECO:0000256" key="3">
    <source>
        <dbReference type="SAM" id="MobiDB-lite"/>
    </source>
</evidence>
<keyword evidence="5" id="KW-1185">Reference proteome</keyword>
<feature type="compositionally biased region" description="Low complexity" evidence="3">
    <location>
        <begin position="1090"/>
        <end position="1129"/>
    </location>
</feature>
<feature type="compositionally biased region" description="Low complexity" evidence="3">
    <location>
        <begin position="1472"/>
        <end position="1489"/>
    </location>
</feature>
<feature type="region of interest" description="Disordered" evidence="3">
    <location>
        <begin position="151"/>
        <end position="572"/>
    </location>
</feature>
<dbReference type="PANTHER" id="PTHR12269">
    <property type="entry name" value="EUKARYOTIC TRANSLATION INITIATION FACTOR 4E TRANSPORTER"/>
    <property type="match status" value="1"/>
</dbReference>